<gene>
    <name evidence="1" type="ORF">TR51_10225</name>
</gene>
<accession>A0A0D0N8Q5</accession>
<protein>
    <submittedName>
        <fullName evidence="1">Uncharacterized protein</fullName>
    </submittedName>
</protein>
<sequence>MGVPWGEGFDVVGFEEHGGGGVSGGFGGDFGCGCEPVGCGDGGGGVGLGEQCRGAEGVLFEEVVGGGDLGGGGAFAAEEDGLAGAAGEVAEFGVLHGGEFGGGFGEDGGGEVRIVEGVQGAAGAVGGFDQGAVFDVEHAVLGGGWAG</sequence>
<proteinExistence type="predicted"/>
<reference evidence="1 2" key="1">
    <citation type="submission" date="2015-02" db="EMBL/GenBank/DDBJ databases">
        <title>Draft genome sequence of Kitasatospora griseola MF730-N6, a bafilomycin, terpentecin and satosporin producer.</title>
        <authorList>
            <person name="Arens J.C."/>
            <person name="Haltli B."/>
            <person name="Kerr R.G."/>
        </authorList>
    </citation>
    <scope>NUCLEOTIDE SEQUENCE [LARGE SCALE GENOMIC DNA]</scope>
    <source>
        <strain evidence="1 2">MF730-N6</strain>
    </source>
</reference>
<dbReference type="AlphaFoldDB" id="A0A0D0N8Q5"/>
<dbReference type="RefSeq" id="WP_043910283.1">
    <property type="nucleotide sequence ID" value="NZ_JXZB01000002.1"/>
</dbReference>
<dbReference type="EMBL" id="JXZB01000002">
    <property type="protein sequence ID" value="KIQ64610.1"/>
    <property type="molecule type" value="Genomic_DNA"/>
</dbReference>
<comment type="caution">
    <text evidence="1">The sequence shown here is derived from an EMBL/GenBank/DDBJ whole genome shotgun (WGS) entry which is preliminary data.</text>
</comment>
<evidence type="ECO:0000313" key="2">
    <source>
        <dbReference type="Proteomes" id="UP000032066"/>
    </source>
</evidence>
<organism evidence="1 2">
    <name type="scientific">Kitasatospora griseola</name>
    <name type="common">Streptomyces griseolosporeus</name>
    <dbReference type="NCBI Taxonomy" id="2064"/>
    <lineage>
        <taxon>Bacteria</taxon>
        <taxon>Bacillati</taxon>
        <taxon>Actinomycetota</taxon>
        <taxon>Actinomycetes</taxon>
        <taxon>Kitasatosporales</taxon>
        <taxon>Streptomycetaceae</taxon>
        <taxon>Kitasatospora</taxon>
    </lineage>
</organism>
<keyword evidence="2" id="KW-1185">Reference proteome</keyword>
<name>A0A0D0N8Q5_KITGR</name>
<dbReference type="Proteomes" id="UP000032066">
    <property type="component" value="Unassembled WGS sequence"/>
</dbReference>
<evidence type="ECO:0000313" key="1">
    <source>
        <dbReference type="EMBL" id="KIQ64610.1"/>
    </source>
</evidence>